<comment type="caution">
    <text evidence="3">The sequence shown here is derived from an EMBL/GenBank/DDBJ whole genome shotgun (WGS) entry which is preliminary data.</text>
</comment>
<feature type="domain" description="Transglycosylase SLT" evidence="1">
    <location>
        <begin position="13"/>
        <end position="126"/>
    </location>
</feature>
<dbReference type="CDD" id="cd00254">
    <property type="entry name" value="LT-like"/>
    <property type="match status" value="1"/>
</dbReference>
<dbReference type="SUPFAM" id="SSF53955">
    <property type="entry name" value="Lysozyme-like"/>
    <property type="match status" value="1"/>
</dbReference>
<proteinExistence type="predicted"/>
<evidence type="ECO:0000313" key="4">
    <source>
        <dbReference type="Proteomes" id="UP000027665"/>
    </source>
</evidence>
<dbReference type="RefSeq" id="WP_037973906.1">
    <property type="nucleotide sequence ID" value="NZ_JMKI01000002.1"/>
</dbReference>
<name>A0A073IVF8_9BACT</name>
<protein>
    <recommendedName>
        <fullName evidence="1">Transglycosylase SLT domain-containing protein</fullName>
    </recommendedName>
</protein>
<dbReference type="Pfam" id="PF01464">
    <property type="entry name" value="SLT"/>
    <property type="match status" value="1"/>
</dbReference>
<dbReference type="OrthoDB" id="9781970at2"/>
<accession>A0A073IVF8</accession>
<dbReference type="EMBL" id="JMKI01000007">
    <property type="protein sequence ID" value="KEJ93032.1"/>
    <property type="molecule type" value="Genomic_DNA"/>
</dbReference>
<sequence length="179" mass="19453">MEADMKVFRWRELAEKWGRQTGCPPALILAVIEQESGGGPEATRHEPEYMERYEARCREIAHACGLSLEDVATSYGLMQLMLPLAWGYMGTAARKDPVAALLDPDQNVRFGAAHLGVLLRKELARHNDAVRLALGAGGGIDAAIVRAAAGRFNGAGSGSAYARNVCALWRLYEGRLKEA</sequence>
<gene>
    <name evidence="3" type="ORF">EH55_01345</name>
    <name evidence="2" type="ORF">EH55_13325</name>
</gene>
<dbReference type="EMBL" id="JMKI01000002">
    <property type="protein sequence ID" value="KEJ93451.1"/>
    <property type="molecule type" value="Genomic_DNA"/>
</dbReference>
<evidence type="ECO:0000313" key="3">
    <source>
        <dbReference type="EMBL" id="KEJ93451.1"/>
    </source>
</evidence>
<reference evidence="3 4" key="1">
    <citation type="submission" date="2014-04" db="EMBL/GenBank/DDBJ databases">
        <title>Draft Genome Sequence of Synergistes jonesii.</title>
        <authorList>
            <person name="Coil D.A."/>
            <person name="Eisen J.A."/>
            <person name="Holland-Moritz H.E."/>
        </authorList>
    </citation>
    <scope>NUCLEOTIDE SEQUENCE [LARGE SCALE GENOMIC DNA]</scope>
    <source>
        <strain evidence="3 4">78-1</strain>
    </source>
</reference>
<dbReference type="STRING" id="2754.EH55_01345"/>
<dbReference type="InterPro" id="IPR008258">
    <property type="entry name" value="Transglycosylase_SLT_dom_1"/>
</dbReference>
<evidence type="ECO:0000259" key="1">
    <source>
        <dbReference type="Pfam" id="PF01464"/>
    </source>
</evidence>
<evidence type="ECO:0000313" key="2">
    <source>
        <dbReference type="EMBL" id="KEJ93032.1"/>
    </source>
</evidence>
<dbReference type="AlphaFoldDB" id="A0A073IVF8"/>
<keyword evidence="4" id="KW-1185">Reference proteome</keyword>
<organism evidence="3 4">
    <name type="scientific">Synergistes jonesii</name>
    <dbReference type="NCBI Taxonomy" id="2754"/>
    <lineage>
        <taxon>Bacteria</taxon>
        <taxon>Thermotogati</taxon>
        <taxon>Synergistota</taxon>
        <taxon>Synergistia</taxon>
        <taxon>Synergistales</taxon>
        <taxon>Synergistaceae</taxon>
        <taxon>Synergistes</taxon>
    </lineage>
</organism>
<dbReference type="Proteomes" id="UP000027665">
    <property type="component" value="Unassembled WGS sequence"/>
</dbReference>
<dbReference type="GeneID" id="90982873"/>
<dbReference type="Gene3D" id="1.10.530.10">
    <property type="match status" value="1"/>
</dbReference>
<dbReference type="InterPro" id="IPR023346">
    <property type="entry name" value="Lysozyme-like_dom_sf"/>
</dbReference>